<evidence type="ECO:0000259" key="1">
    <source>
        <dbReference type="Pfam" id="PF00934"/>
    </source>
</evidence>
<dbReference type="EMBL" id="QAYL01000001">
    <property type="protein sequence ID" value="RFD27359.1"/>
    <property type="molecule type" value="Genomic_DNA"/>
</dbReference>
<evidence type="ECO:0000313" key="3">
    <source>
        <dbReference type="Proteomes" id="UP000258522"/>
    </source>
</evidence>
<accession>A0A3E1HM47</accession>
<dbReference type="InterPro" id="IPR038332">
    <property type="entry name" value="PPE_sf"/>
</dbReference>
<evidence type="ECO:0000313" key="2">
    <source>
        <dbReference type="EMBL" id="RFD27359.1"/>
    </source>
</evidence>
<feature type="domain" description="PE" evidence="1">
    <location>
        <begin position="1"/>
        <end position="40"/>
    </location>
</feature>
<dbReference type="Proteomes" id="UP000258522">
    <property type="component" value="Unassembled WGS sequence"/>
</dbReference>
<dbReference type="AlphaFoldDB" id="A0A3E1HM47"/>
<proteinExistence type="predicted"/>
<dbReference type="RefSeq" id="WP_116539262.1">
    <property type="nucleotide sequence ID" value="NZ_QAYL01000001.1"/>
</dbReference>
<sequence>MLAVTIAQLEAIDSAVNAANMIAVVPISCVLLAGADQVSVGSGGRVRRPCPGISGNQRYASALCPSFDR</sequence>
<gene>
    <name evidence="2" type="ORF">MUBE_02020</name>
</gene>
<comment type="caution">
    <text evidence="2">The sequence shown here is derived from an EMBL/GenBank/DDBJ whole genome shotgun (WGS) entry which is preliminary data.</text>
</comment>
<dbReference type="Pfam" id="PF00934">
    <property type="entry name" value="PE"/>
    <property type="match status" value="1"/>
</dbReference>
<name>A0A3E1HM47_9MYCO</name>
<dbReference type="InterPro" id="IPR000084">
    <property type="entry name" value="PE-PGRS_N"/>
</dbReference>
<dbReference type="Gene3D" id="1.10.287.850">
    <property type="entry name" value="HP0062-like domain"/>
    <property type="match status" value="1"/>
</dbReference>
<protein>
    <recommendedName>
        <fullName evidence="1">PE domain-containing protein</fullName>
    </recommendedName>
</protein>
<keyword evidence="3" id="KW-1185">Reference proteome</keyword>
<organism evidence="2 3">
    <name type="scientific">Mycobacterium uberis</name>
    <dbReference type="NCBI Taxonomy" id="2162698"/>
    <lineage>
        <taxon>Bacteria</taxon>
        <taxon>Bacillati</taxon>
        <taxon>Actinomycetota</taxon>
        <taxon>Actinomycetes</taxon>
        <taxon>Mycobacteriales</taxon>
        <taxon>Mycobacteriaceae</taxon>
        <taxon>Mycobacterium</taxon>
    </lineage>
</organism>
<dbReference type="SUPFAM" id="SSF140459">
    <property type="entry name" value="PE/PPE dimer-like"/>
    <property type="match status" value="1"/>
</dbReference>
<reference evidence="2 3" key="1">
    <citation type="submission" date="2018-07" db="EMBL/GenBank/DDBJ databases">
        <title>Whole genome sequence of Mycobacterium uberis.</title>
        <authorList>
            <person name="Benjak A."/>
        </authorList>
    </citation>
    <scope>NUCLEOTIDE SEQUENCE [LARGE SCALE GENOMIC DNA]</scope>
    <source>
        <strain evidence="2 3">Jura</strain>
    </source>
</reference>